<dbReference type="GO" id="GO:0006772">
    <property type="term" value="P:thiamine metabolic process"/>
    <property type="evidence" value="ECO:0007669"/>
    <property type="project" value="UniProtKB-ARBA"/>
</dbReference>
<dbReference type="SUPFAM" id="SSF48613">
    <property type="entry name" value="Heme oxygenase-like"/>
    <property type="match status" value="1"/>
</dbReference>
<evidence type="ECO:0000313" key="5">
    <source>
        <dbReference type="Proteomes" id="UP000639772"/>
    </source>
</evidence>
<gene>
    <name evidence="3" type="ORF">HPP92_001088</name>
    <name evidence="2" type="ORF">HPP92_001241</name>
</gene>
<feature type="domain" description="Thiaminase-2/PQQC" evidence="1">
    <location>
        <begin position="19"/>
        <end position="224"/>
    </location>
</feature>
<name>A0A835RQB0_VANPL</name>
<dbReference type="AlphaFoldDB" id="A0A835RQB0"/>
<dbReference type="InterPro" id="IPR016084">
    <property type="entry name" value="Haem_Oase-like_multi-hlx"/>
</dbReference>
<evidence type="ECO:0000313" key="4">
    <source>
        <dbReference type="Proteomes" id="UP000636800"/>
    </source>
</evidence>
<dbReference type="OrthoDB" id="37730at2759"/>
<organism evidence="2 4">
    <name type="scientific">Vanilla planifolia</name>
    <name type="common">Vanilla</name>
    <dbReference type="NCBI Taxonomy" id="51239"/>
    <lineage>
        <taxon>Eukaryota</taxon>
        <taxon>Viridiplantae</taxon>
        <taxon>Streptophyta</taxon>
        <taxon>Embryophyta</taxon>
        <taxon>Tracheophyta</taxon>
        <taxon>Spermatophyta</taxon>
        <taxon>Magnoliopsida</taxon>
        <taxon>Liliopsida</taxon>
        <taxon>Asparagales</taxon>
        <taxon>Orchidaceae</taxon>
        <taxon>Vanilloideae</taxon>
        <taxon>Vanilleae</taxon>
        <taxon>Vanilla</taxon>
    </lineage>
</organism>
<keyword evidence="4" id="KW-1185">Reference proteome</keyword>
<evidence type="ECO:0000313" key="2">
    <source>
        <dbReference type="EMBL" id="KAG0496550.1"/>
    </source>
</evidence>
<proteinExistence type="predicted"/>
<evidence type="ECO:0000259" key="1">
    <source>
        <dbReference type="Pfam" id="PF03070"/>
    </source>
</evidence>
<dbReference type="PANTHER" id="PTHR43198:SF5">
    <property type="entry name" value="BIFUNCTIONAL TENA-E PROTEIN"/>
    <property type="match status" value="1"/>
</dbReference>
<dbReference type="Pfam" id="PF03070">
    <property type="entry name" value="TENA_THI-4"/>
    <property type="match status" value="1"/>
</dbReference>
<dbReference type="Proteomes" id="UP000636800">
    <property type="component" value="Chromosome 1"/>
</dbReference>
<dbReference type="InterPro" id="IPR050967">
    <property type="entry name" value="Thiamine_Salvage_TenA"/>
</dbReference>
<reference evidence="4 5" key="1">
    <citation type="journal article" date="2020" name="Nat. Food">
        <title>A phased Vanilla planifolia genome enables genetic improvement of flavour and production.</title>
        <authorList>
            <person name="Hasing T."/>
            <person name="Tang H."/>
            <person name="Brym M."/>
            <person name="Khazi F."/>
            <person name="Huang T."/>
            <person name="Chambers A.H."/>
        </authorList>
    </citation>
    <scope>NUCLEOTIDE SEQUENCE [LARGE SCALE GENOMIC DNA]</scope>
    <source>
        <tissue evidence="2">Leaf</tissue>
    </source>
</reference>
<dbReference type="EMBL" id="JADCNL010000001">
    <property type="protein sequence ID" value="KAG0496550.1"/>
    <property type="molecule type" value="Genomic_DNA"/>
</dbReference>
<dbReference type="PANTHER" id="PTHR43198">
    <property type="entry name" value="BIFUNCTIONAL TH2 PROTEIN"/>
    <property type="match status" value="1"/>
</dbReference>
<dbReference type="InterPro" id="IPR004305">
    <property type="entry name" value="Thiaminase-2/PQQC"/>
</dbReference>
<sequence length="228" mass="25563">MAPNTGDGTGNGITATWIDRHRAIYDRATRHPFIRSIKDGVVDLSAYKLWLAQDYIFVREFIPFVASVLLKACKQTGNESDVELVLGGISVLNDEISWFKMEASKWDVPLDSPPQKANLEYCRFLQSLTLPGVSYTIAITAFWAIEAVYQQSFSFCLESGSKTPNELIEACQRWGNVNFGQYCCLLQSVADRCLESAPAEVLFEAEAMFARVLENENNFWNMSLGGCE</sequence>
<dbReference type="CDD" id="cd19357">
    <property type="entry name" value="TenA_E_At3g16990-like"/>
    <property type="match status" value="1"/>
</dbReference>
<dbReference type="Gene3D" id="1.20.910.10">
    <property type="entry name" value="Heme oxygenase-like"/>
    <property type="match status" value="1"/>
</dbReference>
<accession>A0A835RQB0</accession>
<dbReference type="EMBL" id="JADCNM010000001">
    <property type="protein sequence ID" value="KAG0501016.1"/>
    <property type="molecule type" value="Genomic_DNA"/>
</dbReference>
<comment type="caution">
    <text evidence="2">The sequence shown here is derived from an EMBL/GenBank/DDBJ whole genome shotgun (WGS) entry which is preliminary data.</text>
</comment>
<protein>
    <recommendedName>
        <fullName evidence="1">Thiaminase-2/PQQC domain-containing protein</fullName>
    </recommendedName>
</protein>
<dbReference type="Proteomes" id="UP000639772">
    <property type="component" value="Chromosome 1"/>
</dbReference>
<dbReference type="GO" id="GO:0005829">
    <property type="term" value="C:cytosol"/>
    <property type="evidence" value="ECO:0007669"/>
    <property type="project" value="TreeGrafter"/>
</dbReference>
<evidence type="ECO:0000313" key="3">
    <source>
        <dbReference type="EMBL" id="KAG0501016.1"/>
    </source>
</evidence>